<feature type="region of interest" description="Disordered" evidence="1">
    <location>
        <begin position="317"/>
        <end position="339"/>
    </location>
</feature>
<evidence type="ECO:0000256" key="1">
    <source>
        <dbReference type="SAM" id="MobiDB-lite"/>
    </source>
</evidence>
<protein>
    <submittedName>
        <fullName evidence="3">Uncharacterized protein</fullName>
    </submittedName>
</protein>
<proteinExistence type="predicted"/>
<reference evidence="3" key="1">
    <citation type="submission" date="2022-11" db="UniProtKB">
        <authorList>
            <consortium name="WormBaseParasite"/>
        </authorList>
    </citation>
    <scope>IDENTIFICATION</scope>
</reference>
<feature type="region of interest" description="Disordered" evidence="1">
    <location>
        <begin position="52"/>
        <end position="79"/>
    </location>
</feature>
<name>A0A915AZ34_PARUN</name>
<feature type="region of interest" description="Disordered" evidence="1">
    <location>
        <begin position="122"/>
        <end position="153"/>
    </location>
</feature>
<dbReference type="AlphaFoldDB" id="A0A915AZ34"/>
<evidence type="ECO:0000313" key="3">
    <source>
        <dbReference type="WBParaSite" id="PgR020_g093_t01"/>
    </source>
</evidence>
<organism evidence="2 3">
    <name type="scientific">Parascaris univalens</name>
    <name type="common">Nematode worm</name>
    <dbReference type="NCBI Taxonomy" id="6257"/>
    <lineage>
        <taxon>Eukaryota</taxon>
        <taxon>Metazoa</taxon>
        <taxon>Ecdysozoa</taxon>
        <taxon>Nematoda</taxon>
        <taxon>Chromadorea</taxon>
        <taxon>Rhabditida</taxon>
        <taxon>Spirurina</taxon>
        <taxon>Ascaridomorpha</taxon>
        <taxon>Ascaridoidea</taxon>
        <taxon>Ascarididae</taxon>
        <taxon>Parascaris</taxon>
    </lineage>
</organism>
<dbReference type="Proteomes" id="UP000887569">
    <property type="component" value="Unplaced"/>
</dbReference>
<feature type="compositionally biased region" description="Polar residues" evidence="1">
    <location>
        <begin position="52"/>
        <end position="62"/>
    </location>
</feature>
<feature type="compositionally biased region" description="Low complexity" evidence="1">
    <location>
        <begin position="387"/>
        <end position="404"/>
    </location>
</feature>
<evidence type="ECO:0000313" key="2">
    <source>
        <dbReference type="Proteomes" id="UP000887569"/>
    </source>
</evidence>
<keyword evidence="2" id="KW-1185">Reference proteome</keyword>
<sequence length="447" mass="49429">MVEDGRKPTKRSSIDEDLMLTKRSKVINDGRGTVYARSSFLDDVCAGTQSLVAPGSCSSGSIGSRPRLLPSDDEESSDEIDSARLAASRRNVLVEDSSDEGESSLSRIRNFDDEVKSVVADSIRCDDDSDNETNGGDSLFRIDSRSPPSSNRRLSGILNGGNGLHDVRGNASFEDSIVAGPANQSRIADLETQFILNPVSHSTQRDTNGTNITQQYDFMKVARDFGNQRNTSVTTNKGQKNVENVSTDVEGQLLKRRGRPPKSRELISRSGIGSDGAQQLTSRRNVISKVNNSIVEDEKQSEAEGIRSKRIKLEPIDVDVEENRNDSGDKKNYSDGDIGDMKMEEEQEDDGLIIGLDIETLRRKLAKAVEYSNLERRKPVQTQISHNGSTNSDGGRSRTTSTSTVPNFKRFKKAPQGCHSQEFLSRYQLFTQIIGRSDMVDFREFET</sequence>
<dbReference type="WBParaSite" id="PgR020_g093_t01">
    <property type="protein sequence ID" value="PgR020_g093_t01"/>
    <property type="gene ID" value="PgR020_g093"/>
</dbReference>
<feature type="region of interest" description="Disordered" evidence="1">
    <location>
        <begin position="255"/>
        <end position="284"/>
    </location>
</feature>
<feature type="region of interest" description="Disordered" evidence="1">
    <location>
        <begin position="377"/>
        <end position="404"/>
    </location>
</feature>
<accession>A0A915AZ34</accession>